<dbReference type="EMBL" id="CM047587">
    <property type="protein sequence ID" value="KAI9906787.1"/>
    <property type="molecule type" value="Genomic_DNA"/>
</dbReference>
<gene>
    <name evidence="1" type="ORF">PsorP6_003913</name>
</gene>
<keyword evidence="2" id="KW-1185">Reference proteome</keyword>
<proteinExistence type="predicted"/>
<comment type="caution">
    <text evidence="1">The sequence shown here is derived from an EMBL/GenBank/DDBJ whole genome shotgun (WGS) entry which is preliminary data.</text>
</comment>
<organism evidence="1 2">
    <name type="scientific">Peronosclerospora sorghi</name>
    <dbReference type="NCBI Taxonomy" id="230839"/>
    <lineage>
        <taxon>Eukaryota</taxon>
        <taxon>Sar</taxon>
        <taxon>Stramenopiles</taxon>
        <taxon>Oomycota</taxon>
        <taxon>Peronosporomycetes</taxon>
        <taxon>Peronosporales</taxon>
        <taxon>Peronosporaceae</taxon>
        <taxon>Peronosclerospora</taxon>
    </lineage>
</organism>
<evidence type="ECO:0000313" key="2">
    <source>
        <dbReference type="Proteomes" id="UP001163321"/>
    </source>
</evidence>
<evidence type="ECO:0000313" key="1">
    <source>
        <dbReference type="EMBL" id="KAI9906787.1"/>
    </source>
</evidence>
<accession>A0ACC0VJZ1</accession>
<protein>
    <submittedName>
        <fullName evidence="1">Uncharacterized protein</fullName>
    </submittedName>
</protein>
<name>A0ACC0VJZ1_9STRA</name>
<dbReference type="Proteomes" id="UP001163321">
    <property type="component" value="Chromosome 8"/>
</dbReference>
<reference evidence="1 2" key="1">
    <citation type="journal article" date="2022" name="bioRxiv">
        <title>The genome of the oomycete Peronosclerospora sorghi, a cosmopolitan pathogen of maize and sorghum, is inflated with dispersed pseudogenes.</title>
        <authorList>
            <person name="Fletcher K."/>
            <person name="Martin F."/>
            <person name="Isakeit T."/>
            <person name="Cavanaugh K."/>
            <person name="Magill C."/>
            <person name="Michelmore R."/>
        </authorList>
    </citation>
    <scope>NUCLEOTIDE SEQUENCE [LARGE SCALE GENOMIC DNA]</scope>
    <source>
        <strain evidence="1">P6</strain>
    </source>
</reference>
<sequence length="142" mass="15931">MRQPVFYFIGDSIAEQAGDPGKISSVTTFLGDKDAVLEHGLLRLSMCLYNTIEKHAKNFAHGPTITGSLRSGAADHIIDHIIDSVRHNDRSRMRKQLNMTKTYFVDGLLFSENAPRRCLSFWGLPFMARSIRTFLISAARSS</sequence>